<evidence type="ECO:0000313" key="1">
    <source>
        <dbReference type="EMBL" id="KAI5662451.1"/>
    </source>
</evidence>
<dbReference type="Proteomes" id="UP001060085">
    <property type="component" value="Linkage Group LG05"/>
</dbReference>
<keyword evidence="2" id="KW-1185">Reference proteome</keyword>
<evidence type="ECO:0000313" key="2">
    <source>
        <dbReference type="Proteomes" id="UP001060085"/>
    </source>
</evidence>
<comment type="caution">
    <text evidence="1">The sequence shown here is derived from an EMBL/GenBank/DDBJ whole genome shotgun (WGS) entry which is preliminary data.</text>
</comment>
<gene>
    <name evidence="1" type="ORF">M9H77_21774</name>
</gene>
<proteinExistence type="predicted"/>
<organism evidence="1 2">
    <name type="scientific">Catharanthus roseus</name>
    <name type="common">Madagascar periwinkle</name>
    <name type="synonym">Vinca rosea</name>
    <dbReference type="NCBI Taxonomy" id="4058"/>
    <lineage>
        <taxon>Eukaryota</taxon>
        <taxon>Viridiplantae</taxon>
        <taxon>Streptophyta</taxon>
        <taxon>Embryophyta</taxon>
        <taxon>Tracheophyta</taxon>
        <taxon>Spermatophyta</taxon>
        <taxon>Magnoliopsida</taxon>
        <taxon>eudicotyledons</taxon>
        <taxon>Gunneridae</taxon>
        <taxon>Pentapetalae</taxon>
        <taxon>asterids</taxon>
        <taxon>lamiids</taxon>
        <taxon>Gentianales</taxon>
        <taxon>Apocynaceae</taxon>
        <taxon>Rauvolfioideae</taxon>
        <taxon>Vinceae</taxon>
        <taxon>Catharanthinae</taxon>
        <taxon>Catharanthus</taxon>
    </lineage>
</organism>
<reference evidence="2" key="1">
    <citation type="journal article" date="2023" name="Nat. Plants">
        <title>Single-cell RNA sequencing provides a high-resolution roadmap for understanding the multicellular compartmentation of specialized metabolism.</title>
        <authorList>
            <person name="Sun S."/>
            <person name="Shen X."/>
            <person name="Li Y."/>
            <person name="Li Y."/>
            <person name="Wang S."/>
            <person name="Li R."/>
            <person name="Zhang H."/>
            <person name="Shen G."/>
            <person name="Guo B."/>
            <person name="Wei J."/>
            <person name="Xu J."/>
            <person name="St-Pierre B."/>
            <person name="Chen S."/>
            <person name="Sun C."/>
        </authorList>
    </citation>
    <scope>NUCLEOTIDE SEQUENCE [LARGE SCALE GENOMIC DNA]</scope>
</reference>
<protein>
    <submittedName>
        <fullName evidence="1">Uncharacterized protein</fullName>
    </submittedName>
</protein>
<dbReference type="EMBL" id="CM044705">
    <property type="protein sequence ID" value="KAI5662451.1"/>
    <property type="molecule type" value="Genomic_DNA"/>
</dbReference>
<name>A0ACC0APA9_CATRO</name>
<sequence length="251" mass="27894">MDPHLICLLLFLSASVFLNLEQTATAGEGIIGASFVDNNTRIGKEEMVAMEMAIEDICNQTNHCLALQVKDSQGEAALATLAVPRSWEEAASVAESTIGNEEVALPLSSLSRQKTTNESNGCNLSVMGMTSSLQEVVAQISHLIPISSFSDDSILTEELHNLKRQQCRVLFKRAKEMKMMETGYVWITTESITSLVHCFNSSTFSTMQGLLGVKSYYQNQMINYEDFRARFEDRFGLKYPQERTASTVISH</sequence>
<accession>A0ACC0APA9</accession>